<evidence type="ECO:0000313" key="2">
    <source>
        <dbReference type="EMBL" id="RBW51602.1"/>
    </source>
</evidence>
<evidence type="ECO:0000256" key="1">
    <source>
        <dbReference type="SAM" id="Phobius"/>
    </source>
</evidence>
<gene>
    <name evidence="2" type="ORF">DS909_18610</name>
</gene>
<keyword evidence="1" id="KW-1133">Transmembrane helix</keyword>
<dbReference type="AlphaFoldDB" id="A0A366WU73"/>
<feature type="transmembrane region" description="Helical" evidence="1">
    <location>
        <begin position="166"/>
        <end position="186"/>
    </location>
</feature>
<evidence type="ECO:0000313" key="3">
    <source>
        <dbReference type="Proteomes" id="UP000252706"/>
    </source>
</evidence>
<dbReference type="OrthoDB" id="7876085at2"/>
<proteinExistence type="predicted"/>
<organism evidence="2 3">
    <name type="scientific">Phaeobacter gallaeciensis</name>
    <dbReference type="NCBI Taxonomy" id="60890"/>
    <lineage>
        <taxon>Bacteria</taxon>
        <taxon>Pseudomonadati</taxon>
        <taxon>Pseudomonadota</taxon>
        <taxon>Alphaproteobacteria</taxon>
        <taxon>Rhodobacterales</taxon>
        <taxon>Roseobacteraceae</taxon>
        <taxon>Phaeobacter</taxon>
    </lineage>
</organism>
<name>A0A366WU73_9RHOB</name>
<dbReference type="EMBL" id="QOCE01000045">
    <property type="protein sequence ID" value="RBW51602.1"/>
    <property type="molecule type" value="Genomic_DNA"/>
</dbReference>
<keyword evidence="1" id="KW-0812">Transmembrane</keyword>
<sequence>MSLELHADPQHRAGGYGFLELPERSLPETVKIAVQDAYSERWLNPSPEQRVTVGEANWQPERHAFGPYQVLRHDCADWVRIGPEIINKIEEYTAVRFEVNGQTYNVVWPDTLSPLAGAAALGGLQVTPQVVPVQEPELKSPPPQEHVEIPVTKSVSPRKERSSKRWIWILILLVVLGAAALAWKLFGGEPTPKAAPLDRSDTACNFETLSALPDFDARNASMRECGKDISPDVVLRIIEDASKAGNADALLLFGTLYDEDELDPRIEVLIGLTFADDPARAVYYYAQAQAAGSKEAGTRLEGACKRLTGSTQTLEKGAFDDFCG</sequence>
<comment type="caution">
    <text evidence="2">The sequence shown here is derived from an EMBL/GenBank/DDBJ whole genome shotgun (WGS) entry which is preliminary data.</text>
</comment>
<accession>A0A366WU73</accession>
<dbReference type="Proteomes" id="UP000252706">
    <property type="component" value="Unassembled WGS sequence"/>
</dbReference>
<keyword evidence="1" id="KW-0472">Membrane</keyword>
<reference evidence="2 3" key="1">
    <citation type="submission" date="2018-07" db="EMBL/GenBank/DDBJ databases">
        <title>Modular assembly of carbohydrate-degrading microbial communities in the ocean.</title>
        <authorList>
            <person name="Enke T.N."/>
            <person name="Datta M.S."/>
            <person name="Schwartzman J.A."/>
            <person name="Cermak N."/>
            <person name="Schmitz D.A."/>
            <person name="Barrere J."/>
            <person name="Cordero O.X."/>
        </authorList>
    </citation>
    <scope>NUCLEOTIDE SEQUENCE [LARGE SCALE GENOMIC DNA]</scope>
    <source>
        <strain evidence="2 3">C3M10</strain>
    </source>
</reference>
<protein>
    <submittedName>
        <fullName evidence="2">Uncharacterized protein</fullName>
    </submittedName>
</protein>
<dbReference type="RefSeq" id="WP_113824956.1">
    <property type="nucleotide sequence ID" value="NZ_QOCE01000045.1"/>
</dbReference>